<dbReference type="GO" id="GO:0016740">
    <property type="term" value="F:transferase activity"/>
    <property type="evidence" value="ECO:0007669"/>
    <property type="project" value="UniProtKB-KW"/>
</dbReference>
<name>A0A1M6KM51_9FLAO</name>
<protein>
    <submittedName>
        <fullName evidence="2">Acetyltransferase (GNAT) domain-containing protein</fullName>
    </submittedName>
</protein>
<evidence type="ECO:0000259" key="1">
    <source>
        <dbReference type="Pfam" id="PF13480"/>
    </source>
</evidence>
<dbReference type="InterPro" id="IPR038740">
    <property type="entry name" value="BioF2-like_GNAT_dom"/>
</dbReference>
<organism evidence="2 3">
    <name type="scientific">Arenibacter nanhaiticus</name>
    <dbReference type="NCBI Taxonomy" id="558155"/>
    <lineage>
        <taxon>Bacteria</taxon>
        <taxon>Pseudomonadati</taxon>
        <taxon>Bacteroidota</taxon>
        <taxon>Flavobacteriia</taxon>
        <taxon>Flavobacteriales</taxon>
        <taxon>Flavobacteriaceae</taxon>
        <taxon>Arenibacter</taxon>
    </lineage>
</organism>
<dbReference type="EMBL" id="FQYX01000026">
    <property type="protein sequence ID" value="SHJ59914.1"/>
    <property type="molecule type" value="Genomic_DNA"/>
</dbReference>
<dbReference type="Proteomes" id="UP000184231">
    <property type="component" value="Unassembled WGS sequence"/>
</dbReference>
<dbReference type="SUPFAM" id="SSF55729">
    <property type="entry name" value="Acyl-CoA N-acyltransferases (Nat)"/>
    <property type="match status" value="1"/>
</dbReference>
<keyword evidence="2" id="KW-0808">Transferase</keyword>
<feature type="domain" description="BioF2-like acetyltransferase" evidence="1">
    <location>
        <begin position="153"/>
        <end position="269"/>
    </location>
</feature>
<reference evidence="3" key="1">
    <citation type="submission" date="2016-11" db="EMBL/GenBank/DDBJ databases">
        <authorList>
            <person name="Varghese N."/>
            <person name="Submissions S."/>
        </authorList>
    </citation>
    <scope>NUCLEOTIDE SEQUENCE [LARGE SCALE GENOMIC DNA]</scope>
    <source>
        <strain evidence="3">CGMCC 1.8863</strain>
    </source>
</reference>
<dbReference type="AlphaFoldDB" id="A0A1M6KM51"/>
<proteinExistence type="predicted"/>
<dbReference type="RefSeq" id="WP_072765418.1">
    <property type="nucleotide sequence ID" value="NZ_FQYX01000026.1"/>
</dbReference>
<dbReference type="Pfam" id="PF13480">
    <property type="entry name" value="Acetyltransf_6"/>
    <property type="match status" value="1"/>
</dbReference>
<dbReference type="Gene3D" id="3.40.630.30">
    <property type="match status" value="1"/>
</dbReference>
<accession>A0A1M6KM51</accession>
<dbReference type="InterPro" id="IPR016181">
    <property type="entry name" value="Acyl_CoA_acyltransferase"/>
</dbReference>
<dbReference type="OrthoDB" id="1422531at2"/>
<sequence>MDTPFNSDWFVSTWLKHFKNSIPPKQFEFINGVRFYKHKYLPLYTNIDKNLTKGFDYTIDPKKIKKSNNVFLIYDIPSYYNTPSIKDLKYLKSNHIPQYNGYLTTIKKYSCIDNFLELNFSKSVRKLLRKRENRITKSFNISSKMFYGAIDINSYNTLFDRLFELLTKRFEEKQTNYHIISKWDYIKELTYPMILNKEAALFVMYDDSEPIAMQLCFQHQKKLIGAIPVYDTDYSKYGLGNILTFKVIEWCIKNDMHIFDSSKGDNGIKKQISDIVYRFEFHVLYNPRSVTSNLVALSITSLFRSKQYLRKRNLHTYYHLTRFKLEKILGNHQLNQLNYEIVKEEFDITKVKDILPINYKERKFSFLNRMVCDFLYSSLEKKDDVKLYKNVIATISSDS</sequence>
<evidence type="ECO:0000313" key="3">
    <source>
        <dbReference type="Proteomes" id="UP000184231"/>
    </source>
</evidence>
<keyword evidence="3" id="KW-1185">Reference proteome</keyword>
<evidence type="ECO:0000313" key="2">
    <source>
        <dbReference type="EMBL" id="SHJ59914.1"/>
    </source>
</evidence>
<gene>
    <name evidence="2" type="ORF">SAMN04487911_12651</name>
</gene>